<keyword evidence="2" id="KW-1185">Reference proteome</keyword>
<reference evidence="1 2" key="1">
    <citation type="journal article" date="2022" name="Genome Biol. Evol.">
        <title>The Spruce Budworm Genome: Reconstructing the Evolutionary History of Antifreeze Proteins.</title>
        <authorList>
            <person name="Beliveau C."/>
            <person name="Gagne P."/>
            <person name="Picq S."/>
            <person name="Vernygora O."/>
            <person name="Keeling C.I."/>
            <person name="Pinkney K."/>
            <person name="Doucet D."/>
            <person name="Wen F."/>
            <person name="Johnston J.S."/>
            <person name="Maaroufi H."/>
            <person name="Boyle B."/>
            <person name="Laroche J."/>
            <person name="Dewar K."/>
            <person name="Juretic N."/>
            <person name="Blackburn G."/>
            <person name="Nisole A."/>
            <person name="Brunet B."/>
            <person name="Brandao M."/>
            <person name="Lumley L."/>
            <person name="Duan J."/>
            <person name="Quan G."/>
            <person name="Lucarotti C.J."/>
            <person name="Roe A.D."/>
            <person name="Sperling F.A.H."/>
            <person name="Levesque R.C."/>
            <person name="Cusson M."/>
        </authorList>
    </citation>
    <scope>NUCLEOTIDE SEQUENCE [LARGE SCALE GENOMIC DNA]</scope>
    <source>
        <strain evidence="1">Glfc:IPQL:Cfum</strain>
    </source>
</reference>
<comment type="caution">
    <text evidence="1">The sequence shown here is derived from an EMBL/GenBank/DDBJ whole genome shotgun (WGS) entry which is preliminary data.</text>
</comment>
<gene>
    <name evidence="1" type="ORF">MSG28_015326</name>
</gene>
<organism evidence="1 2">
    <name type="scientific">Choristoneura fumiferana</name>
    <name type="common">Spruce budworm moth</name>
    <name type="synonym">Archips fumiferana</name>
    <dbReference type="NCBI Taxonomy" id="7141"/>
    <lineage>
        <taxon>Eukaryota</taxon>
        <taxon>Metazoa</taxon>
        <taxon>Ecdysozoa</taxon>
        <taxon>Arthropoda</taxon>
        <taxon>Hexapoda</taxon>
        <taxon>Insecta</taxon>
        <taxon>Pterygota</taxon>
        <taxon>Neoptera</taxon>
        <taxon>Endopterygota</taxon>
        <taxon>Lepidoptera</taxon>
        <taxon>Glossata</taxon>
        <taxon>Ditrysia</taxon>
        <taxon>Tortricoidea</taxon>
        <taxon>Tortricidae</taxon>
        <taxon>Tortricinae</taxon>
        <taxon>Choristoneura</taxon>
    </lineage>
</organism>
<dbReference type="Proteomes" id="UP001064048">
    <property type="component" value="Chromosome 28"/>
</dbReference>
<dbReference type="EMBL" id="CM046128">
    <property type="protein sequence ID" value="KAI8433251.1"/>
    <property type="molecule type" value="Genomic_DNA"/>
</dbReference>
<evidence type="ECO:0000313" key="1">
    <source>
        <dbReference type="EMBL" id="KAI8433251.1"/>
    </source>
</evidence>
<evidence type="ECO:0000313" key="2">
    <source>
        <dbReference type="Proteomes" id="UP001064048"/>
    </source>
</evidence>
<name>A0ACC0KAQ0_CHOFU</name>
<sequence length="109" mass="12118">MYQSQSSKKSLLQRRQASLQARKTKRARDIVVVKPATDTALDEDIRRLQAHLAACAVPLAADQVALATQGKERGNARHAERLSRVHEVQHQLARSCSLLQQVTADTLTH</sequence>
<protein>
    <submittedName>
        <fullName evidence="1">Uncharacterized protein</fullName>
    </submittedName>
</protein>
<accession>A0ACC0KAQ0</accession>
<proteinExistence type="predicted"/>